<reference evidence="1 2" key="1">
    <citation type="submission" date="2019-06" db="EMBL/GenBank/DDBJ databases">
        <authorList>
            <person name="Broberg M."/>
        </authorList>
    </citation>
    <scope>NUCLEOTIDE SEQUENCE [LARGE SCALE GENOMIC DNA]</scope>
</reference>
<proteinExistence type="predicted"/>
<organism evidence="1 2">
    <name type="scientific">Bionectria ochroleuca</name>
    <name type="common">Gliocladium roseum</name>
    <dbReference type="NCBI Taxonomy" id="29856"/>
    <lineage>
        <taxon>Eukaryota</taxon>
        <taxon>Fungi</taxon>
        <taxon>Dikarya</taxon>
        <taxon>Ascomycota</taxon>
        <taxon>Pezizomycotina</taxon>
        <taxon>Sordariomycetes</taxon>
        <taxon>Hypocreomycetidae</taxon>
        <taxon>Hypocreales</taxon>
        <taxon>Bionectriaceae</taxon>
        <taxon>Clonostachys</taxon>
    </lineage>
</organism>
<accession>A0ABY6TVH8</accession>
<dbReference type="EMBL" id="CABFNS010000668">
    <property type="protein sequence ID" value="VUC22667.1"/>
    <property type="molecule type" value="Genomic_DNA"/>
</dbReference>
<evidence type="ECO:0000313" key="1">
    <source>
        <dbReference type="EMBL" id="VUC22667.1"/>
    </source>
</evidence>
<feature type="non-terminal residue" evidence="1">
    <location>
        <position position="53"/>
    </location>
</feature>
<protein>
    <submittedName>
        <fullName evidence="1">Uncharacterized protein</fullName>
    </submittedName>
</protein>
<sequence length="53" mass="5934">MSRFFPHPPYAEDQPLYHTILTTHVLTRGLTTGSIIGSLITASRQVLSPARRQ</sequence>
<keyword evidence="2" id="KW-1185">Reference proteome</keyword>
<dbReference type="Proteomes" id="UP000766486">
    <property type="component" value="Unassembled WGS sequence"/>
</dbReference>
<comment type="caution">
    <text evidence="1">The sequence shown here is derived from an EMBL/GenBank/DDBJ whole genome shotgun (WGS) entry which is preliminary data.</text>
</comment>
<evidence type="ECO:0000313" key="2">
    <source>
        <dbReference type="Proteomes" id="UP000766486"/>
    </source>
</evidence>
<name>A0ABY6TVH8_BIOOC</name>
<gene>
    <name evidence="1" type="ORF">CLO192961_LOCUS91429</name>
</gene>